<reference evidence="1 2" key="1">
    <citation type="submission" date="2020-09" db="EMBL/GenBank/DDBJ databases">
        <title>De no assembly of potato wild relative species, Solanum commersonii.</title>
        <authorList>
            <person name="Cho K."/>
        </authorList>
    </citation>
    <scope>NUCLEOTIDE SEQUENCE [LARGE SCALE GENOMIC DNA]</scope>
    <source>
        <strain evidence="1">LZ3.2</strain>
        <tissue evidence="1">Leaf</tissue>
    </source>
</reference>
<dbReference type="Proteomes" id="UP000824120">
    <property type="component" value="Chromosome 12"/>
</dbReference>
<accession>A0A9J5WC93</accession>
<dbReference type="EMBL" id="JACXVP010000012">
    <property type="protein sequence ID" value="KAG5573141.1"/>
    <property type="molecule type" value="Genomic_DNA"/>
</dbReference>
<gene>
    <name evidence="1" type="ORF">H5410_062907</name>
</gene>
<evidence type="ECO:0000313" key="2">
    <source>
        <dbReference type="Proteomes" id="UP000824120"/>
    </source>
</evidence>
<proteinExistence type="predicted"/>
<organism evidence="1 2">
    <name type="scientific">Solanum commersonii</name>
    <name type="common">Commerson's wild potato</name>
    <name type="synonym">Commerson's nightshade</name>
    <dbReference type="NCBI Taxonomy" id="4109"/>
    <lineage>
        <taxon>Eukaryota</taxon>
        <taxon>Viridiplantae</taxon>
        <taxon>Streptophyta</taxon>
        <taxon>Embryophyta</taxon>
        <taxon>Tracheophyta</taxon>
        <taxon>Spermatophyta</taxon>
        <taxon>Magnoliopsida</taxon>
        <taxon>eudicotyledons</taxon>
        <taxon>Gunneridae</taxon>
        <taxon>Pentapetalae</taxon>
        <taxon>asterids</taxon>
        <taxon>lamiids</taxon>
        <taxon>Solanales</taxon>
        <taxon>Solanaceae</taxon>
        <taxon>Solanoideae</taxon>
        <taxon>Solaneae</taxon>
        <taxon>Solanum</taxon>
    </lineage>
</organism>
<dbReference type="AlphaFoldDB" id="A0A9J5WC93"/>
<comment type="caution">
    <text evidence="1">The sequence shown here is derived from an EMBL/GenBank/DDBJ whole genome shotgun (WGS) entry which is preliminary data.</text>
</comment>
<evidence type="ECO:0000313" key="1">
    <source>
        <dbReference type="EMBL" id="KAG5573141.1"/>
    </source>
</evidence>
<name>A0A9J5WC93_SOLCO</name>
<sequence length="194" mass="21486">MKSPLGHLGVDTNIIRAASNNDSYFEVVDVTVVKSVDTSVNLDNKEDAASDDFCISKPRRSTRISSLMEEDPTLKYLADSIQGVKESFSSEISEMRSTLKEVVGHVMALGSQNGTSVATTPRPRQTTEVYGSQASITLILRHKSASVELGRFHGVNPESWVFQAEHYFEFYGITEDHKLTLASFYLEGDALECR</sequence>
<protein>
    <submittedName>
        <fullName evidence="1">Uncharacterized protein</fullName>
    </submittedName>
</protein>
<dbReference type="OrthoDB" id="2013610at2759"/>
<keyword evidence="2" id="KW-1185">Reference proteome</keyword>